<evidence type="ECO:0000256" key="2">
    <source>
        <dbReference type="ARBA" id="ARBA00023125"/>
    </source>
</evidence>
<keyword evidence="4" id="KW-0539">Nucleus</keyword>
<feature type="domain" description="Myb-like" evidence="5">
    <location>
        <begin position="79"/>
        <end position="122"/>
    </location>
</feature>
<dbReference type="InterPro" id="IPR017884">
    <property type="entry name" value="SANT_dom"/>
</dbReference>
<evidence type="ECO:0000313" key="9">
    <source>
        <dbReference type="Proteomes" id="UP000709295"/>
    </source>
</evidence>
<gene>
    <name evidence="8" type="ORF">JG688_00002524</name>
</gene>
<dbReference type="InterPro" id="IPR017930">
    <property type="entry name" value="Myb_dom"/>
</dbReference>
<dbReference type="PROSITE" id="PS51294">
    <property type="entry name" value="HTH_MYB"/>
    <property type="match status" value="1"/>
</dbReference>
<keyword evidence="1" id="KW-0805">Transcription regulation</keyword>
<proteinExistence type="predicted"/>
<dbReference type="SMART" id="SM00717">
    <property type="entry name" value="SANT"/>
    <property type="match status" value="1"/>
</dbReference>
<evidence type="ECO:0000259" key="5">
    <source>
        <dbReference type="PROSITE" id="PS50090"/>
    </source>
</evidence>
<dbReference type="PANTHER" id="PTHR12802:SF155">
    <property type="entry name" value="DEUBIQUITINASE MYSM1"/>
    <property type="match status" value="1"/>
</dbReference>
<protein>
    <recommendedName>
        <fullName evidence="10">Myb-like DNA-binding protein</fullName>
    </recommendedName>
</protein>
<feature type="domain" description="HTH myb-type" evidence="7">
    <location>
        <begin position="79"/>
        <end position="126"/>
    </location>
</feature>
<keyword evidence="9" id="KW-1185">Reference proteome</keyword>
<name>A0A8J5MIQ3_9STRA</name>
<evidence type="ECO:0000259" key="6">
    <source>
        <dbReference type="PROSITE" id="PS51293"/>
    </source>
</evidence>
<evidence type="ECO:0008006" key="10">
    <source>
        <dbReference type="Google" id="ProtNLM"/>
    </source>
</evidence>
<reference evidence="8" key="1">
    <citation type="submission" date="2021-01" db="EMBL/GenBank/DDBJ databases">
        <title>Phytophthora aleatoria, a newly-described species from Pinus radiata is distinct from Phytophthora cactorum isolates based on comparative genomics.</title>
        <authorList>
            <person name="Mcdougal R."/>
            <person name="Panda P."/>
            <person name="Williams N."/>
            <person name="Studholme D.J."/>
        </authorList>
    </citation>
    <scope>NUCLEOTIDE SEQUENCE</scope>
    <source>
        <strain evidence="8">NZFS 4037</strain>
    </source>
</reference>
<dbReference type="EMBL" id="JAENGY010000068">
    <property type="protein sequence ID" value="KAG6975302.1"/>
    <property type="molecule type" value="Genomic_DNA"/>
</dbReference>
<organism evidence="8 9">
    <name type="scientific">Phytophthora aleatoria</name>
    <dbReference type="NCBI Taxonomy" id="2496075"/>
    <lineage>
        <taxon>Eukaryota</taxon>
        <taxon>Sar</taxon>
        <taxon>Stramenopiles</taxon>
        <taxon>Oomycota</taxon>
        <taxon>Peronosporomycetes</taxon>
        <taxon>Peronosporales</taxon>
        <taxon>Peronosporaceae</taxon>
        <taxon>Phytophthora</taxon>
    </lineage>
</organism>
<dbReference type="Proteomes" id="UP000709295">
    <property type="component" value="Unassembled WGS sequence"/>
</dbReference>
<keyword evidence="3" id="KW-0804">Transcription</keyword>
<dbReference type="AlphaFoldDB" id="A0A8J5MIQ3"/>
<keyword evidence="2" id="KW-0238">DNA-binding</keyword>
<dbReference type="GO" id="GO:0003677">
    <property type="term" value="F:DNA binding"/>
    <property type="evidence" value="ECO:0007669"/>
    <property type="project" value="UniProtKB-KW"/>
</dbReference>
<dbReference type="InterPro" id="IPR001005">
    <property type="entry name" value="SANT/Myb"/>
</dbReference>
<comment type="caution">
    <text evidence="8">The sequence shown here is derived from an EMBL/GenBank/DDBJ whole genome shotgun (WGS) entry which is preliminary data.</text>
</comment>
<dbReference type="PROSITE" id="PS50090">
    <property type="entry name" value="MYB_LIKE"/>
    <property type="match status" value="1"/>
</dbReference>
<dbReference type="InterPro" id="IPR006447">
    <property type="entry name" value="Myb_dom_plants"/>
</dbReference>
<evidence type="ECO:0000256" key="1">
    <source>
        <dbReference type="ARBA" id="ARBA00023015"/>
    </source>
</evidence>
<dbReference type="Pfam" id="PF00249">
    <property type="entry name" value="Myb_DNA-binding"/>
    <property type="match status" value="1"/>
</dbReference>
<dbReference type="CDD" id="cd00167">
    <property type="entry name" value="SANT"/>
    <property type="match status" value="1"/>
</dbReference>
<evidence type="ECO:0000256" key="3">
    <source>
        <dbReference type="ARBA" id="ARBA00023163"/>
    </source>
</evidence>
<evidence type="ECO:0000256" key="4">
    <source>
        <dbReference type="ARBA" id="ARBA00023242"/>
    </source>
</evidence>
<evidence type="ECO:0000313" key="8">
    <source>
        <dbReference type="EMBL" id="KAG6975302.1"/>
    </source>
</evidence>
<dbReference type="NCBIfam" id="TIGR01557">
    <property type="entry name" value="myb_SHAQKYF"/>
    <property type="match status" value="1"/>
</dbReference>
<sequence>MTPRPSLPATSCAMVIRIHKDNARKVGKCDSIVMAITKGVTSEMFEQGATNEPQLIRMDQRFSRSSNDYKRKASTIGWWTPEEHERFLEAVELYPSGPWKKIAHHIGSRTPRQVMTHAQKYRQQIKRRGNRKSRAKNKAGTSRRRINGSLWFSCLVLALDLCLTEGAEVILPLFHFLLSYPTRFLAFYEPKVMALAALVNDIIERMEISEQVSDTWDFTVALVTLVCVHQVIETTRTSVARRLLSQF</sequence>
<dbReference type="PROSITE" id="PS51293">
    <property type="entry name" value="SANT"/>
    <property type="match status" value="1"/>
</dbReference>
<dbReference type="PANTHER" id="PTHR12802">
    <property type="entry name" value="SWI/SNF COMPLEX-RELATED"/>
    <property type="match status" value="1"/>
</dbReference>
<accession>A0A8J5MIQ3</accession>
<feature type="domain" description="SANT" evidence="6">
    <location>
        <begin position="79"/>
        <end position="126"/>
    </location>
</feature>
<evidence type="ECO:0000259" key="7">
    <source>
        <dbReference type="PROSITE" id="PS51294"/>
    </source>
</evidence>